<name>A0A1H9Q3A1_9PSED</name>
<evidence type="ECO:0008006" key="3">
    <source>
        <dbReference type="Google" id="ProtNLM"/>
    </source>
</evidence>
<sequence length="225" mass="24168">MPRGQHMKDRYGGLDGSFSAQLQQFAEAATEAVELTFREVVIAIGRNLIVMSPVGNPDLWKVNIESQGKAGAQVASYNAKAVSINAVIAADSSNFTKSGNLKRGIKYRKPLTKREQLENYGYGAGVRRVGHGYVGGRFRSNWQLTAGTPASGEIDEVESAGATITKLVAAAGDLTLGEVAYIVNNLPYAIPLEYGHSTQAPAGMVRVTIADFQNIVNRIIEARKV</sequence>
<accession>A0A1H9Q3A1</accession>
<proteinExistence type="predicted"/>
<reference evidence="1 2" key="1">
    <citation type="submission" date="2016-10" db="EMBL/GenBank/DDBJ databases">
        <authorList>
            <person name="de Groot N.N."/>
        </authorList>
    </citation>
    <scope>NUCLEOTIDE SEQUENCE [LARGE SCALE GENOMIC DNA]</scope>
    <source>
        <strain evidence="1 2">LMG 27941</strain>
    </source>
</reference>
<dbReference type="AlphaFoldDB" id="A0A1H9Q3A1"/>
<gene>
    <name evidence="1" type="ORF">SAMN05216230_10989</name>
</gene>
<dbReference type="RefSeq" id="WP_094011943.1">
    <property type="nucleotide sequence ID" value="NZ_FOEQ01000009.1"/>
</dbReference>
<dbReference type="EMBL" id="FOEQ01000009">
    <property type="protein sequence ID" value="SER54947.1"/>
    <property type="molecule type" value="Genomic_DNA"/>
</dbReference>
<evidence type="ECO:0000313" key="2">
    <source>
        <dbReference type="Proteomes" id="UP000199221"/>
    </source>
</evidence>
<organism evidence="1 2">
    <name type="scientific">Pseudomonas soli</name>
    <dbReference type="NCBI Taxonomy" id="1306993"/>
    <lineage>
        <taxon>Bacteria</taxon>
        <taxon>Pseudomonadati</taxon>
        <taxon>Pseudomonadota</taxon>
        <taxon>Gammaproteobacteria</taxon>
        <taxon>Pseudomonadales</taxon>
        <taxon>Pseudomonadaceae</taxon>
        <taxon>Pseudomonas</taxon>
    </lineage>
</organism>
<evidence type="ECO:0000313" key="1">
    <source>
        <dbReference type="EMBL" id="SER54947.1"/>
    </source>
</evidence>
<protein>
    <recommendedName>
        <fullName evidence="3">Prophage PssSM-02</fullName>
    </recommendedName>
</protein>
<dbReference type="Proteomes" id="UP000199221">
    <property type="component" value="Unassembled WGS sequence"/>
</dbReference>